<evidence type="ECO:0000256" key="1">
    <source>
        <dbReference type="SAM" id="Phobius"/>
    </source>
</evidence>
<evidence type="ECO:0000313" key="2">
    <source>
        <dbReference type="EMBL" id="MFI6499089.1"/>
    </source>
</evidence>
<feature type="transmembrane region" description="Helical" evidence="1">
    <location>
        <begin position="284"/>
        <end position="308"/>
    </location>
</feature>
<keyword evidence="1" id="KW-0812">Transmembrane</keyword>
<proteinExistence type="predicted"/>
<feature type="transmembrane region" description="Helical" evidence="1">
    <location>
        <begin position="112"/>
        <end position="131"/>
    </location>
</feature>
<keyword evidence="1" id="KW-1133">Transmembrane helix</keyword>
<keyword evidence="1" id="KW-0472">Membrane</keyword>
<reference evidence="2 3" key="1">
    <citation type="submission" date="2024-10" db="EMBL/GenBank/DDBJ databases">
        <title>The Natural Products Discovery Center: Release of the First 8490 Sequenced Strains for Exploring Actinobacteria Biosynthetic Diversity.</title>
        <authorList>
            <person name="Kalkreuter E."/>
            <person name="Kautsar S.A."/>
            <person name="Yang D."/>
            <person name="Bader C.D."/>
            <person name="Teijaro C.N."/>
            <person name="Fluegel L."/>
            <person name="Davis C.M."/>
            <person name="Simpson J.R."/>
            <person name="Lauterbach L."/>
            <person name="Steele A.D."/>
            <person name="Gui C."/>
            <person name="Meng S."/>
            <person name="Li G."/>
            <person name="Viehrig K."/>
            <person name="Ye F."/>
            <person name="Su P."/>
            <person name="Kiefer A.F."/>
            <person name="Nichols A."/>
            <person name="Cepeda A.J."/>
            <person name="Yan W."/>
            <person name="Fan B."/>
            <person name="Jiang Y."/>
            <person name="Adhikari A."/>
            <person name="Zheng C.-J."/>
            <person name="Schuster L."/>
            <person name="Cowan T.M."/>
            <person name="Smanski M.J."/>
            <person name="Chevrette M.G."/>
            <person name="De Carvalho L.P.S."/>
            <person name="Shen B."/>
        </authorList>
    </citation>
    <scope>NUCLEOTIDE SEQUENCE [LARGE SCALE GENOMIC DNA]</scope>
    <source>
        <strain evidence="2 3">NPDC050545</strain>
    </source>
</reference>
<feature type="transmembrane region" description="Helical" evidence="1">
    <location>
        <begin position="355"/>
        <end position="374"/>
    </location>
</feature>
<feature type="transmembrane region" description="Helical" evidence="1">
    <location>
        <begin position="187"/>
        <end position="213"/>
    </location>
</feature>
<protein>
    <submittedName>
        <fullName evidence="2">DUF2079 domain-containing protein</fullName>
    </submittedName>
</protein>
<evidence type="ECO:0000313" key="3">
    <source>
        <dbReference type="Proteomes" id="UP001612741"/>
    </source>
</evidence>
<name>A0ABW7YT44_9ACTN</name>
<dbReference type="EMBL" id="JBITGY010000004">
    <property type="protein sequence ID" value="MFI6499089.1"/>
    <property type="molecule type" value="Genomic_DNA"/>
</dbReference>
<feature type="transmembrane region" description="Helical" evidence="1">
    <location>
        <begin position="219"/>
        <end position="239"/>
    </location>
</feature>
<dbReference type="Pfam" id="PF09852">
    <property type="entry name" value="DUF2079"/>
    <property type="match status" value="1"/>
</dbReference>
<feature type="transmembrane region" description="Helical" evidence="1">
    <location>
        <begin position="23"/>
        <end position="42"/>
    </location>
</feature>
<dbReference type="RefSeq" id="WP_397082320.1">
    <property type="nucleotide sequence ID" value="NZ_JBITGY010000004.1"/>
</dbReference>
<comment type="caution">
    <text evidence="2">The sequence shown here is derived from an EMBL/GenBank/DDBJ whole genome shotgun (WGS) entry which is preliminary data.</text>
</comment>
<organism evidence="2 3">
    <name type="scientific">Nonomuraea typhae</name>
    <dbReference type="NCBI Taxonomy" id="2603600"/>
    <lineage>
        <taxon>Bacteria</taxon>
        <taxon>Bacillati</taxon>
        <taxon>Actinomycetota</taxon>
        <taxon>Actinomycetes</taxon>
        <taxon>Streptosporangiales</taxon>
        <taxon>Streptosporangiaceae</taxon>
        <taxon>Nonomuraea</taxon>
    </lineage>
</organism>
<keyword evidence="3" id="KW-1185">Reference proteome</keyword>
<gene>
    <name evidence="2" type="ORF">ACIBG2_17005</name>
</gene>
<dbReference type="Proteomes" id="UP001612741">
    <property type="component" value="Unassembled WGS sequence"/>
</dbReference>
<sequence length="483" mass="52023">MVRLAEQAAPVEPASPVPRREWAWIWALAGVAAAVYAALSLVRLRNVEAGSYDLVIFDQAIRSYSQFRLPIAIVKGVHNDFGAGFSVLGDHWSPILALLAPPYWLHDGPETLLVAQAVLLAAAAVPLWVFARRALGPGAAYAVAVAYTLSWPVAEAVAFDFHEVAFVPLLTAVMLERWQAGRRLGMVAAALALLCVKEDMGLLVAGFGLVLLAQRSVKLGAAFLAGGVAFTGLASQVLIPAFGGRPDYYWAYGALGDGVSSALRTIVTDPLTAIGLLGTPPIKLVTMLLLLALTLLAALASPLVLMALPLLAERMLASSFPSWWAPDHHYNAFLVVVFFAAGADGIRRLARLRRVWAAGVVVVAVATVPFFALAELGNPDSYRWSARERAAVEAAAVVPDGALVESANYVGPQLTARARVLLWDRTPRWAPWVVADTGRLTFPFRSTAEQSERLRMLQANGYQVRFAREGYTVLHRPGPEPRL</sequence>
<accession>A0ABW7YT44</accession>
<dbReference type="InterPro" id="IPR018650">
    <property type="entry name" value="STSV1_Orf64"/>
</dbReference>